<dbReference type="Pfam" id="PF00296">
    <property type="entry name" value="Bac_luciferase"/>
    <property type="match status" value="1"/>
</dbReference>
<dbReference type="PANTHER" id="PTHR30137">
    <property type="entry name" value="LUCIFERASE-LIKE MONOOXYGENASE"/>
    <property type="match status" value="1"/>
</dbReference>
<dbReference type="InterPro" id="IPR011251">
    <property type="entry name" value="Luciferase-like_dom"/>
</dbReference>
<dbReference type="AlphaFoldDB" id="A0A839N4J9"/>
<keyword evidence="2" id="KW-0503">Monooxygenase</keyword>
<dbReference type="RefSeq" id="WP_183320380.1">
    <property type="nucleotide sequence ID" value="NZ_JACHVQ010000001.1"/>
</dbReference>
<dbReference type="GO" id="GO:0004497">
    <property type="term" value="F:monooxygenase activity"/>
    <property type="evidence" value="ECO:0007669"/>
    <property type="project" value="UniProtKB-KW"/>
</dbReference>
<dbReference type="GO" id="GO:0005829">
    <property type="term" value="C:cytosol"/>
    <property type="evidence" value="ECO:0007669"/>
    <property type="project" value="TreeGrafter"/>
</dbReference>
<protein>
    <submittedName>
        <fullName evidence="2">Alkanesulfonate monooxygenase SsuD/methylene tetrahydromethanopterin reductase-like flavin-dependent oxidoreductase (Luciferase family)</fullName>
    </submittedName>
</protein>
<evidence type="ECO:0000313" key="3">
    <source>
        <dbReference type="Proteomes" id="UP000559182"/>
    </source>
</evidence>
<dbReference type="EMBL" id="JACHVQ010000001">
    <property type="protein sequence ID" value="MBB2892237.1"/>
    <property type="molecule type" value="Genomic_DNA"/>
</dbReference>
<dbReference type="InterPro" id="IPR050766">
    <property type="entry name" value="Bact_Lucif_Oxidored"/>
</dbReference>
<dbReference type="Gene3D" id="3.20.20.30">
    <property type="entry name" value="Luciferase-like domain"/>
    <property type="match status" value="1"/>
</dbReference>
<dbReference type="PANTHER" id="PTHR30137:SF15">
    <property type="entry name" value="BLL6902 PROTEIN"/>
    <property type="match status" value="1"/>
</dbReference>
<dbReference type="InterPro" id="IPR036661">
    <property type="entry name" value="Luciferase-like_sf"/>
</dbReference>
<proteinExistence type="predicted"/>
<comment type="caution">
    <text evidence="2">The sequence shown here is derived from an EMBL/GenBank/DDBJ whole genome shotgun (WGS) entry which is preliminary data.</text>
</comment>
<keyword evidence="2" id="KW-0560">Oxidoreductase</keyword>
<evidence type="ECO:0000313" key="2">
    <source>
        <dbReference type="EMBL" id="MBB2892237.1"/>
    </source>
</evidence>
<accession>A0A839N4J9</accession>
<sequence length="349" mass="38144">MPRAGEPLARMGFLTIGLFDESNPAGGHETTLRVIETAEQLGFDSVWLRCRHLQHGISSPVAVLAAASQRTRRIELGTAVIPLGLENPFRLAEDLATVDVLSGGRLNPGVSVGTPMRYDDFKTRLYPDTYDAEDFSKERVVRLLDFLRGEPVSDFEGTVGIETFSRRVQPHSPGLADRLWYGGMKDSAVWAGGQGINYLTSSVVTTDGSDLSGTEPDHFARIQAEHIDAYRDAYAAAHPDRAPGRVSQGLVVIPTDSATAGQKAKYAAYREGRLARTRAPQGPRHMLFSADYVGDSAELAEQLYADAAFQRVDEVAFALPFTFDETDYLQIITDMATELGPALGWTPKH</sequence>
<organism evidence="2 3">
    <name type="scientific">Flexivirga oryzae</name>
    <dbReference type="NCBI Taxonomy" id="1794944"/>
    <lineage>
        <taxon>Bacteria</taxon>
        <taxon>Bacillati</taxon>
        <taxon>Actinomycetota</taxon>
        <taxon>Actinomycetes</taxon>
        <taxon>Micrococcales</taxon>
        <taxon>Dermacoccaceae</taxon>
        <taxon>Flexivirga</taxon>
    </lineage>
</organism>
<feature type="domain" description="Luciferase-like" evidence="1">
    <location>
        <begin position="26"/>
        <end position="259"/>
    </location>
</feature>
<dbReference type="SUPFAM" id="SSF51679">
    <property type="entry name" value="Bacterial luciferase-like"/>
    <property type="match status" value="1"/>
</dbReference>
<dbReference type="GO" id="GO:0016705">
    <property type="term" value="F:oxidoreductase activity, acting on paired donors, with incorporation or reduction of molecular oxygen"/>
    <property type="evidence" value="ECO:0007669"/>
    <property type="project" value="InterPro"/>
</dbReference>
<name>A0A839N4J9_9MICO</name>
<dbReference type="Proteomes" id="UP000559182">
    <property type="component" value="Unassembled WGS sequence"/>
</dbReference>
<reference evidence="2 3" key="1">
    <citation type="submission" date="2020-08" db="EMBL/GenBank/DDBJ databases">
        <title>Sequencing the genomes of 1000 actinobacteria strains.</title>
        <authorList>
            <person name="Klenk H.-P."/>
        </authorList>
    </citation>
    <scope>NUCLEOTIDE SEQUENCE [LARGE SCALE GENOMIC DNA]</scope>
    <source>
        <strain evidence="2 3">DSM 105369</strain>
    </source>
</reference>
<gene>
    <name evidence="2" type="ORF">FHU39_002221</name>
</gene>
<evidence type="ECO:0000259" key="1">
    <source>
        <dbReference type="Pfam" id="PF00296"/>
    </source>
</evidence>
<keyword evidence="3" id="KW-1185">Reference proteome</keyword>